<protein>
    <recommendedName>
        <fullName evidence="10">Ribose-phosphate pyrophosphokinase</fullName>
        <shortName evidence="10">RPPK</shortName>
        <ecNumber evidence="10">2.7.6.1</ecNumber>
    </recommendedName>
    <alternativeName>
        <fullName evidence="10">5-phospho-D-ribosyl alpha-1-diphosphate synthase</fullName>
    </alternativeName>
    <alternativeName>
        <fullName evidence="10">Phosphoribosyl diphosphate synthase</fullName>
    </alternativeName>
    <alternativeName>
        <fullName evidence="10">Phosphoribosyl pyrophosphate synthase</fullName>
        <shortName evidence="10">P-Rib-PP synthase</shortName>
        <shortName evidence="10">PRPP synthase</shortName>
        <shortName evidence="10">PRPPase</shortName>
    </alternativeName>
</protein>
<dbReference type="GO" id="GO:0000287">
    <property type="term" value="F:magnesium ion binding"/>
    <property type="evidence" value="ECO:0007669"/>
    <property type="project" value="UniProtKB-UniRule"/>
</dbReference>
<keyword evidence="6 10" id="KW-0418">Kinase</keyword>
<dbReference type="EMBL" id="CP001463">
    <property type="protein sequence ID" value="ACS89181.1"/>
    <property type="molecule type" value="Genomic_DNA"/>
</dbReference>
<evidence type="ECO:0000313" key="14">
    <source>
        <dbReference type="Proteomes" id="UP000009079"/>
    </source>
</evidence>
<accession>C6A0N6</accession>
<feature type="domain" description="Phosphoribosyltransferase" evidence="11">
    <location>
        <begin position="148"/>
        <end position="246"/>
    </location>
</feature>
<reference evidence="13 14" key="1">
    <citation type="journal article" date="2009" name="Appl. Environ. Microbiol.">
        <title>Metabolic versatility and indigenous origin of the archaeon Thermococcus sibiricus, isolated from a siberian oil reservoir, as revealed by genome analysis.</title>
        <authorList>
            <person name="Mardanov A.V."/>
            <person name="Ravin N.V."/>
            <person name="Svetlitchnyi V.A."/>
            <person name="Beletsky A.V."/>
            <person name="Miroshnichenko M.L."/>
            <person name="Bonch-Osmolovskaya E.A."/>
            <person name="Skryabin K.G."/>
        </authorList>
    </citation>
    <scope>NUCLEOTIDE SEQUENCE [LARGE SCALE GENOMIC DNA]</scope>
    <source>
        <strain evidence="14">DSM 12597 / MM 739</strain>
    </source>
</reference>
<dbReference type="GO" id="GO:0016301">
    <property type="term" value="F:kinase activity"/>
    <property type="evidence" value="ECO:0007669"/>
    <property type="project" value="UniProtKB-KW"/>
</dbReference>
<dbReference type="GO" id="GO:0004749">
    <property type="term" value="F:ribose phosphate diphosphokinase activity"/>
    <property type="evidence" value="ECO:0007669"/>
    <property type="project" value="UniProtKB-UniRule"/>
</dbReference>
<feature type="binding site" evidence="10">
    <location>
        <begin position="220"/>
        <end position="224"/>
    </location>
    <ligand>
        <name>D-ribose 5-phosphate</name>
        <dbReference type="ChEBI" id="CHEBI:78346"/>
    </ligand>
</feature>
<comment type="pathway">
    <text evidence="10">Metabolic intermediate biosynthesis; 5-phospho-alpha-D-ribose 1-diphosphate biosynthesis; 5-phospho-alpha-D-ribose 1-diphosphate from D-ribose 5-phosphate (route I): step 1/1.</text>
</comment>
<comment type="subcellular location">
    <subcellularLocation>
        <location evidence="10">Cytoplasm</location>
    </subcellularLocation>
</comment>
<dbReference type="eggNOG" id="arCOG00067">
    <property type="taxonomic scope" value="Archaea"/>
</dbReference>
<dbReference type="SUPFAM" id="SSF53271">
    <property type="entry name" value="PRTase-like"/>
    <property type="match status" value="1"/>
</dbReference>
<evidence type="ECO:0000256" key="7">
    <source>
        <dbReference type="ARBA" id="ARBA00022840"/>
    </source>
</evidence>
<evidence type="ECO:0000256" key="6">
    <source>
        <dbReference type="ARBA" id="ARBA00022777"/>
    </source>
</evidence>
<dbReference type="SMART" id="SM01400">
    <property type="entry name" value="Pribosyltran_N"/>
    <property type="match status" value="1"/>
</dbReference>
<feature type="binding site" evidence="10">
    <location>
        <begin position="39"/>
        <end position="41"/>
    </location>
    <ligand>
        <name>ATP</name>
        <dbReference type="ChEBI" id="CHEBI:30616"/>
    </ligand>
</feature>
<dbReference type="InterPro" id="IPR005946">
    <property type="entry name" value="Rib-P_diPkinase"/>
</dbReference>
<dbReference type="Pfam" id="PF13793">
    <property type="entry name" value="Pribosyltran_N"/>
    <property type="match status" value="1"/>
</dbReference>
<evidence type="ECO:0000259" key="12">
    <source>
        <dbReference type="Pfam" id="PF13793"/>
    </source>
</evidence>
<dbReference type="FunFam" id="3.40.50.2020:FF:000014">
    <property type="entry name" value="Ribose-phosphate pyrophosphokinase 1"/>
    <property type="match status" value="1"/>
</dbReference>
<comment type="catalytic activity">
    <reaction evidence="9 10">
        <text>D-ribose 5-phosphate + ATP = 5-phospho-alpha-D-ribose 1-diphosphate + AMP + H(+)</text>
        <dbReference type="Rhea" id="RHEA:15609"/>
        <dbReference type="ChEBI" id="CHEBI:15378"/>
        <dbReference type="ChEBI" id="CHEBI:30616"/>
        <dbReference type="ChEBI" id="CHEBI:58017"/>
        <dbReference type="ChEBI" id="CHEBI:78346"/>
        <dbReference type="ChEBI" id="CHEBI:456215"/>
        <dbReference type="EC" id="2.7.6.1"/>
    </reaction>
</comment>
<feature type="binding site" evidence="10">
    <location>
        <begin position="96"/>
        <end position="97"/>
    </location>
    <ligand>
        <name>ATP</name>
        <dbReference type="ChEBI" id="CHEBI:30616"/>
    </ligand>
</feature>
<dbReference type="InterPro" id="IPR029099">
    <property type="entry name" value="Pribosyltran_N"/>
</dbReference>
<feature type="binding site" evidence="10">
    <location>
        <position position="167"/>
    </location>
    <ligand>
        <name>Mg(2+)</name>
        <dbReference type="ChEBI" id="CHEBI:18420"/>
        <label>2</label>
    </ligand>
</feature>
<dbReference type="NCBIfam" id="TIGR01251">
    <property type="entry name" value="ribP_PPkin"/>
    <property type="match status" value="1"/>
</dbReference>
<evidence type="ECO:0000259" key="11">
    <source>
        <dbReference type="Pfam" id="PF00156"/>
    </source>
</evidence>
<dbReference type="NCBIfam" id="NF002095">
    <property type="entry name" value="PRK00934.1"/>
    <property type="match status" value="1"/>
</dbReference>
<evidence type="ECO:0000256" key="5">
    <source>
        <dbReference type="ARBA" id="ARBA00022741"/>
    </source>
</evidence>
<keyword evidence="3 10" id="KW-0479">Metal-binding</keyword>
<dbReference type="AlphaFoldDB" id="C6A0N6"/>
<dbReference type="PANTHER" id="PTHR10210">
    <property type="entry name" value="RIBOSE-PHOSPHATE DIPHOSPHOKINASE FAMILY MEMBER"/>
    <property type="match status" value="1"/>
</dbReference>
<dbReference type="InterPro" id="IPR000836">
    <property type="entry name" value="PRTase_dom"/>
</dbReference>
<feature type="active site" evidence="10">
    <location>
        <position position="190"/>
    </location>
</feature>
<evidence type="ECO:0000256" key="3">
    <source>
        <dbReference type="ARBA" id="ARBA00022723"/>
    </source>
</evidence>
<feature type="binding site" evidence="10">
    <location>
        <position position="129"/>
    </location>
    <ligand>
        <name>Mg(2+)</name>
        <dbReference type="ChEBI" id="CHEBI:18420"/>
        <label>1</label>
    </ligand>
</feature>
<evidence type="ECO:0000256" key="10">
    <source>
        <dbReference type="HAMAP-Rule" id="MF_00583"/>
    </source>
</evidence>
<dbReference type="GO" id="GO:0006015">
    <property type="term" value="P:5-phosphoribose 1-diphosphate biosynthetic process"/>
    <property type="evidence" value="ECO:0007669"/>
    <property type="project" value="UniProtKB-UniRule"/>
</dbReference>
<comment type="similarity">
    <text evidence="10">Belongs to the ribose-phosphate pyrophosphokinase family. Class III (archaeal) subfamily.</text>
</comment>
<dbReference type="InterPro" id="IPR037514">
    <property type="entry name" value="Rib-P_diPkinase_arc"/>
</dbReference>
<dbReference type="HAMAP" id="MF_00583_A">
    <property type="entry name" value="RibP_PPkinase_A"/>
    <property type="match status" value="1"/>
</dbReference>
<dbReference type="PANTHER" id="PTHR10210:SF32">
    <property type="entry name" value="RIBOSE-PHOSPHATE PYROPHOSPHOKINASE 2"/>
    <property type="match status" value="1"/>
</dbReference>
<comment type="cofactor">
    <cofactor evidence="10">
        <name>Mg(2+)</name>
        <dbReference type="ChEBI" id="CHEBI:18420"/>
    </cofactor>
    <text evidence="10">Binds 2 Mg(2+) ions per subunit.</text>
</comment>
<evidence type="ECO:0000256" key="9">
    <source>
        <dbReference type="ARBA" id="ARBA00049535"/>
    </source>
</evidence>
<dbReference type="UniPathway" id="UPA00087">
    <property type="reaction ID" value="UER00172"/>
</dbReference>
<keyword evidence="2 10" id="KW-0808">Transferase</keyword>
<name>C6A0N6_THESM</name>
<evidence type="ECO:0000313" key="13">
    <source>
        <dbReference type="EMBL" id="ACS89181.1"/>
    </source>
</evidence>
<dbReference type="GO" id="GO:0002189">
    <property type="term" value="C:ribose phosphate diphosphokinase complex"/>
    <property type="evidence" value="ECO:0007669"/>
    <property type="project" value="TreeGrafter"/>
</dbReference>
<sequence length="286" mass="31645">MKVRIVLGSGASHMAEEIKNKVEKFDKLLIESEVKTFPDGEKYVRVLGDGKEVLVVQSMFRPQNEHLVELLLLGDALREKGFKHLKAVVPYLAYSRQDRVTKEGEPISVRAIMKAISLYYDELYVFDLHNPKTLEYFPGKALNVSPAKAIANYFKDKLGEGLVLAPDRGALERAKTVANILGLEFSYFEKKRISPTEIQMRPVEVDVEEKNVLIVDDIISTGGTMIKAANILKGMGASKVFVVATHGVFAEGAIERVSKAVDELAVTNSIPTPVSKISLVEDILSL</sequence>
<proteinExistence type="inferred from homology"/>
<dbReference type="EC" id="2.7.6.1" evidence="10"/>
<dbReference type="STRING" id="604354.TSIB_0113"/>
<dbReference type="Gene3D" id="3.40.50.2020">
    <property type="match status" value="2"/>
</dbReference>
<feature type="binding site" evidence="10">
    <location>
        <position position="192"/>
    </location>
    <ligand>
        <name>D-ribose 5-phosphate</name>
        <dbReference type="ChEBI" id="CHEBI:78346"/>
    </ligand>
</feature>
<dbReference type="KEGG" id="tsi:TSIB_0113"/>
<dbReference type="GO" id="GO:0005524">
    <property type="term" value="F:ATP binding"/>
    <property type="evidence" value="ECO:0007669"/>
    <property type="project" value="UniProtKB-KW"/>
</dbReference>
<dbReference type="Pfam" id="PF00156">
    <property type="entry name" value="Pribosyltran"/>
    <property type="match status" value="1"/>
</dbReference>
<keyword evidence="8 10" id="KW-0460">Magnesium</keyword>
<dbReference type="InterPro" id="IPR029057">
    <property type="entry name" value="PRTase-like"/>
</dbReference>
<keyword evidence="5 10" id="KW-0547">Nucleotide-binding</keyword>
<feature type="domain" description="Ribose-phosphate pyrophosphokinase N-terminal" evidence="12">
    <location>
        <begin position="4"/>
        <end position="116"/>
    </location>
</feature>
<comment type="function">
    <text evidence="10">Involved in the biosynthesis of the central metabolite phospho-alpha-D-ribosyl-1-pyrophosphate (PRPP) via the transfer of pyrophosphoryl group from ATP to 1-hydroxyl of ribose-5-phosphate (Rib-5-P).</text>
</comment>
<gene>
    <name evidence="10" type="primary">prs</name>
    <name evidence="13" type="ordered locus">TSIB_0113</name>
</gene>
<dbReference type="GO" id="GO:0006164">
    <property type="term" value="P:purine nucleotide biosynthetic process"/>
    <property type="evidence" value="ECO:0007669"/>
    <property type="project" value="TreeGrafter"/>
</dbReference>
<dbReference type="GO" id="GO:0005737">
    <property type="term" value="C:cytoplasm"/>
    <property type="evidence" value="ECO:0007669"/>
    <property type="project" value="UniProtKB-SubCell"/>
</dbReference>
<evidence type="ECO:0000256" key="1">
    <source>
        <dbReference type="ARBA" id="ARBA00022490"/>
    </source>
</evidence>
<keyword evidence="1 10" id="KW-0963">Cytoplasm</keyword>
<evidence type="ECO:0000256" key="4">
    <source>
        <dbReference type="ARBA" id="ARBA00022727"/>
    </source>
</evidence>
<dbReference type="CDD" id="cd06223">
    <property type="entry name" value="PRTases_typeI"/>
    <property type="match status" value="1"/>
</dbReference>
<dbReference type="HOGENOM" id="CLU_033546_2_2_2"/>
<feature type="binding site" evidence="10">
    <location>
        <position position="216"/>
    </location>
    <ligand>
        <name>D-ribose 5-phosphate</name>
        <dbReference type="ChEBI" id="CHEBI:78346"/>
    </ligand>
</feature>
<keyword evidence="4 10" id="KW-0545">Nucleotide biosynthesis</keyword>
<evidence type="ECO:0000256" key="8">
    <source>
        <dbReference type="ARBA" id="ARBA00022842"/>
    </source>
</evidence>
<keyword evidence="7 10" id="KW-0067">ATP-binding</keyword>
<keyword evidence="14" id="KW-1185">Reference proteome</keyword>
<dbReference type="Proteomes" id="UP000009079">
    <property type="component" value="Chromosome"/>
</dbReference>
<organism evidence="13 14">
    <name type="scientific">Thermococcus sibiricus (strain DSM 12597 / MM 739)</name>
    <dbReference type="NCBI Taxonomy" id="604354"/>
    <lineage>
        <taxon>Archaea</taxon>
        <taxon>Methanobacteriati</taxon>
        <taxon>Methanobacteriota</taxon>
        <taxon>Thermococci</taxon>
        <taxon>Thermococcales</taxon>
        <taxon>Thermococcaceae</taxon>
        <taxon>Thermococcus</taxon>
    </lineage>
</organism>
<evidence type="ECO:0000256" key="2">
    <source>
        <dbReference type="ARBA" id="ARBA00022679"/>
    </source>
</evidence>